<keyword evidence="3" id="KW-0808">Transferase</keyword>
<sequence>MGLRLPIRRLCRHYLFAPAFLIFFLAILVYVYLQPLAEVALVRISPTSTQVVLQTEEYKENKLTEIHRPIPHRFEKLHFSVKEDVLDPLKVPYNFLLGFPLLQRRYLSVGICSVKRHKENYLMETVQSIFSHLSSSELEEMVLVIYLANFDPTLNTEVAGELNRQFGTHVAAGRLIVISCSKEIYPTLENLKRNYNDPNDRVQYRAKQNVDYALLSNFCSDLSQYHLILEDDVHCSKNFLTLIKRYVARISVSWATIAFSKLGYIGKLYHSEHLPRLARFLLMFYDEMPCDWLLEHFYRSQTQTEIIRYKPSLFQHIGSYSSFQDKRNKLKEEDFQEELNNNPPADTITDIEVSEDHSFQNAYDGNGFFWGKSVTSGNYILVIFKQPVLLKRVHIVTGSPEYKQDILQSGYVEVGWGTTKESGKVTCKNGTRIGDFSEGKLDVDYLNKTITHKVGCLGIQVTKTQLKWILIKQIDIWIANS</sequence>
<dbReference type="InterPro" id="IPR057279">
    <property type="entry name" value="MGAT4"/>
</dbReference>
<dbReference type="PANTHER" id="PTHR12062:SF29">
    <property type="entry name" value="ALPHA-1,3-MANNOSYL-GLYCOPROTEIN 4-BETA-N-ACETYLGLUCOSAMINYLTRANSFERASE C"/>
    <property type="match status" value="1"/>
</dbReference>
<dbReference type="PANTHER" id="PTHR12062">
    <property type="entry name" value="N-ACETYLGLUCOSAMINYLTRANSFERASE VI"/>
    <property type="match status" value="1"/>
</dbReference>
<feature type="domain" description="MGAT4 conserved region" evidence="5">
    <location>
        <begin position="90"/>
        <end position="335"/>
    </location>
</feature>
<feature type="transmembrane region" description="Helical" evidence="4">
    <location>
        <begin position="12"/>
        <end position="33"/>
    </location>
</feature>
<keyword evidence="4" id="KW-0472">Membrane</keyword>
<protein>
    <submittedName>
        <fullName evidence="7">MGT4C acetylglucosaminyltransferase</fullName>
    </submittedName>
</protein>
<reference evidence="7" key="1">
    <citation type="journal article" date="2021" name="Cell">
        <title>Tracing the genetic footprints of vertebrate landing in non-teleost ray-finned fishes.</title>
        <authorList>
            <person name="Bi X."/>
            <person name="Wang K."/>
            <person name="Yang L."/>
            <person name="Pan H."/>
            <person name="Jiang H."/>
            <person name="Wei Q."/>
            <person name="Fang M."/>
            <person name="Yu H."/>
            <person name="Zhu C."/>
            <person name="Cai Y."/>
            <person name="He Y."/>
            <person name="Gan X."/>
            <person name="Zeng H."/>
            <person name="Yu D."/>
            <person name="Zhu Y."/>
            <person name="Jiang H."/>
            <person name="Qiu Q."/>
            <person name="Yang H."/>
            <person name="Zhang Y.E."/>
            <person name="Wang W."/>
            <person name="Zhu M."/>
            <person name="He S."/>
            <person name="Zhang G."/>
        </authorList>
    </citation>
    <scope>NUCLEOTIDE SEQUENCE</scope>
    <source>
        <strain evidence="7">Pddl_001</strain>
    </source>
</reference>
<dbReference type="InterPro" id="IPR056576">
    <property type="entry name" value="MGAT4_A/B/C_C"/>
</dbReference>
<keyword evidence="2" id="KW-0328">Glycosyltransferase</keyword>
<organism evidence="7 8">
    <name type="scientific">Polyodon spathula</name>
    <name type="common">North American paddlefish</name>
    <name type="synonym">Squalus spathula</name>
    <dbReference type="NCBI Taxonomy" id="7913"/>
    <lineage>
        <taxon>Eukaryota</taxon>
        <taxon>Metazoa</taxon>
        <taxon>Chordata</taxon>
        <taxon>Craniata</taxon>
        <taxon>Vertebrata</taxon>
        <taxon>Euteleostomi</taxon>
        <taxon>Actinopterygii</taxon>
        <taxon>Chondrostei</taxon>
        <taxon>Acipenseriformes</taxon>
        <taxon>Polyodontidae</taxon>
        <taxon>Polyodon</taxon>
    </lineage>
</organism>
<proteinExistence type="predicted"/>
<dbReference type="Proteomes" id="UP001166093">
    <property type="component" value="Unassembled WGS sequence"/>
</dbReference>
<dbReference type="Pfam" id="PF23524">
    <property type="entry name" value="MGAT4A_C"/>
    <property type="match status" value="1"/>
</dbReference>
<feature type="domain" description="MGAT4 A/B/C C-terminal" evidence="6">
    <location>
        <begin position="347"/>
        <end position="472"/>
    </location>
</feature>
<accession>A0ABS2Y4A3</accession>
<dbReference type="EMBL" id="JAAWVQ010104052">
    <property type="protein sequence ID" value="MBN3280999.1"/>
    <property type="molecule type" value="Genomic_DNA"/>
</dbReference>
<dbReference type="Pfam" id="PF04666">
    <property type="entry name" value="MGAT4_cons"/>
    <property type="match status" value="1"/>
</dbReference>
<dbReference type="InterPro" id="IPR006759">
    <property type="entry name" value="Glyco_transf_54"/>
</dbReference>
<feature type="non-terminal residue" evidence="7">
    <location>
        <position position="1"/>
    </location>
</feature>
<evidence type="ECO:0000256" key="2">
    <source>
        <dbReference type="ARBA" id="ARBA00022676"/>
    </source>
</evidence>
<evidence type="ECO:0000259" key="6">
    <source>
        <dbReference type="Pfam" id="PF23524"/>
    </source>
</evidence>
<evidence type="ECO:0000256" key="3">
    <source>
        <dbReference type="ARBA" id="ARBA00022679"/>
    </source>
</evidence>
<keyword evidence="8" id="KW-1185">Reference proteome</keyword>
<keyword evidence="4" id="KW-1133">Transmembrane helix</keyword>
<keyword evidence="4" id="KW-0812">Transmembrane</keyword>
<evidence type="ECO:0000313" key="7">
    <source>
        <dbReference type="EMBL" id="MBN3280999.1"/>
    </source>
</evidence>
<evidence type="ECO:0000256" key="1">
    <source>
        <dbReference type="ARBA" id="ARBA00004922"/>
    </source>
</evidence>
<evidence type="ECO:0000259" key="5">
    <source>
        <dbReference type="Pfam" id="PF04666"/>
    </source>
</evidence>
<comment type="pathway">
    <text evidence="1">Protein modification; protein glycosylation.</text>
</comment>
<evidence type="ECO:0000256" key="4">
    <source>
        <dbReference type="SAM" id="Phobius"/>
    </source>
</evidence>
<name>A0ABS2Y4A3_POLSP</name>
<evidence type="ECO:0000313" key="8">
    <source>
        <dbReference type="Proteomes" id="UP001166093"/>
    </source>
</evidence>
<feature type="non-terminal residue" evidence="7">
    <location>
        <position position="481"/>
    </location>
</feature>
<gene>
    <name evidence="7" type="primary">Mgat4c_0</name>
    <name evidence="7" type="ORF">GTO93_0001239</name>
</gene>
<comment type="caution">
    <text evidence="7">The sequence shown here is derived from an EMBL/GenBank/DDBJ whole genome shotgun (WGS) entry which is preliminary data.</text>
</comment>